<evidence type="ECO:0000259" key="1">
    <source>
        <dbReference type="Pfam" id="PF08818"/>
    </source>
</evidence>
<accession>A0ABY8NFF0</accession>
<dbReference type="EMBL" id="CP118605">
    <property type="protein sequence ID" value="WGL17663.1"/>
    <property type="molecule type" value="Genomic_DNA"/>
</dbReference>
<sequence length="123" mass="13710">MAKIPQLLAEYLSPLPPKRERVQALRKFIVAQYPEAQFSSKYKIPTYKYGGGVSVARQKHYVSQCICARKYIQPYIEVEAHPDVKFGTGCLYFRGSDAIREKDLILLLQPAFGSGEPGSAIGG</sequence>
<dbReference type="RefSeq" id="WP_280321564.1">
    <property type="nucleotide sequence ID" value="NZ_CP118605.1"/>
</dbReference>
<dbReference type="Gene3D" id="3.90.1150.200">
    <property type="match status" value="1"/>
</dbReference>
<gene>
    <name evidence="2" type="ORF">PVT68_05050</name>
</gene>
<name>A0ABY8NFF0_9GAMM</name>
<evidence type="ECO:0000313" key="2">
    <source>
        <dbReference type="EMBL" id="WGL17663.1"/>
    </source>
</evidence>
<feature type="domain" description="YdhG-like" evidence="1">
    <location>
        <begin position="18"/>
        <end position="107"/>
    </location>
</feature>
<dbReference type="InterPro" id="IPR014922">
    <property type="entry name" value="YdhG-like"/>
</dbReference>
<protein>
    <submittedName>
        <fullName evidence="2">DUF1801 domain-containing protein</fullName>
    </submittedName>
</protein>
<dbReference type="SUPFAM" id="SSF159888">
    <property type="entry name" value="YdhG-like"/>
    <property type="match status" value="1"/>
</dbReference>
<reference evidence="2 3" key="1">
    <citation type="submission" date="2023-02" db="EMBL/GenBank/DDBJ databases">
        <title>Description and genomic characterization of Microbulbifer bruguierae sp. nov., isolated from the sediment of mangrove plant Bruguiera sexangula.</title>
        <authorList>
            <person name="Long M."/>
        </authorList>
    </citation>
    <scope>NUCLEOTIDE SEQUENCE [LARGE SCALE GENOMIC DNA]</scope>
    <source>
        <strain evidence="2 3">H12</strain>
    </source>
</reference>
<proteinExistence type="predicted"/>
<organism evidence="2 3">
    <name type="scientific">Microbulbifer bruguierae</name>
    <dbReference type="NCBI Taxonomy" id="3029061"/>
    <lineage>
        <taxon>Bacteria</taxon>
        <taxon>Pseudomonadati</taxon>
        <taxon>Pseudomonadota</taxon>
        <taxon>Gammaproteobacteria</taxon>
        <taxon>Cellvibrionales</taxon>
        <taxon>Microbulbiferaceae</taxon>
        <taxon>Microbulbifer</taxon>
    </lineage>
</organism>
<keyword evidence="3" id="KW-1185">Reference proteome</keyword>
<dbReference type="Proteomes" id="UP001236500">
    <property type="component" value="Chromosome"/>
</dbReference>
<evidence type="ECO:0000313" key="3">
    <source>
        <dbReference type="Proteomes" id="UP001236500"/>
    </source>
</evidence>
<dbReference type="Pfam" id="PF08818">
    <property type="entry name" value="DUF1801"/>
    <property type="match status" value="1"/>
</dbReference>